<comment type="pathway">
    <text evidence="6">Purine metabolism; IMP biosynthesis via de novo pathway; 5-amino-1-(5-phospho-D-ribosyl)imidazole from N(2)-formyl-N(1)-(5-phospho-D-ribosyl)glycinamide: step 1/2.</text>
</comment>
<comment type="catalytic activity">
    <reaction evidence="6">
        <text>N(2)-formyl-N(1)-(5-phospho-beta-D-ribosyl)glycinamide + L-glutamine + ATP + H2O = 2-formamido-N(1)-(5-O-phospho-beta-D-ribosyl)acetamidine + L-glutamate + ADP + phosphate + H(+)</text>
        <dbReference type="Rhea" id="RHEA:17129"/>
        <dbReference type="ChEBI" id="CHEBI:15377"/>
        <dbReference type="ChEBI" id="CHEBI:15378"/>
        <dbReference type="ChEBI" id="CHEBI:29985"/>
        <dbReference type="ChEBI" id="CHEBI:30616"/>
        <dbReference type="ChEBI" id="CHEBI:43474"/>
        <dbReference type="ChEBI" id="CHEBI:58359"/>
        <dbReference type="ChEBI" id="CHEBI:147286"/>
        <dbReference type="ChEBI" id="CHEBI:147287"/>
        <dbReference type="ChEBI" id="CHEBI:456216"/>
        <dbReference type="EC" id="6.3.5.3"/>
    </reaction>
</comment>
<dbReference type="PANTHER" id="PTHR34696:SF1">
    <property type="entry name" value="PHOSPHORIBOSYLFORMYLGLYCINAMIDINE SYNTHASE SUBUNIT PURS"/>
    <property type="match status" value="1"/>
</dbReference>
<dbReference type="EC" id="6.3.5.3" evidence="6"/>
<sequence>MIKMRVYINSKQGIIDPAGKAIRLGLLNLGYNDTKQVNCGKIIDIEFNHDNAEKAKIETKDMCEKLLANPNMENYSFEIIEREAHI</sequence>
<dbReference type="HAMAP" id="MF_01926">
    <property type="entry name" value="PurS"/>
    <property type="match status" value="1"/>
</dbReference>
<dbReference type="NCBIfam" id="TIGR00302">
    <property type="entry name" value="phosphoribosylformylglycinamidine synthase subunit PurS"/>
    <property type="match status" value="1"/>
</dbReference>
<dbReference type="GO" id="GO:0005737">
    <property type="term" value="C:cytoplasm"/>
    <property type="evidence" value="ECO:0007669"/>
    <property type="project" value="UniProtKB-SubCell"/>
</dbReference>
<keyword evidence="2 6" id="KW-0436">Ligase</keyword>
<evidence type="ECO:0000256" key="3">
    <source>
        <dbReference type="ARBA" id="ARBA00022741"/>
    </source>
</evidence>
<comment type="function">
    <text evidence="6">Part of the phosphoribosylformylglycinamidine synthase complex involved in the purines biosynthetic pathway. Catalyzes the ATP-dependent conversion of formylglycinamide ribonucleotide (FGAR) and glutamine to yield formylglycinamidine ribonucleotide (FGAM) and glutamate. The FGAM synthase complex is composed of three subunits. PurQ produces an ammonia molecule by converting glutamine to glutamate. PurL transfers the ammonia molecule to FGAR to form FGAM in an ATP-dependent manner. PurS interacts with PurQ and PurL and is thought to assist in the transfer of the ammonia molecule from PurQ to PurL.</text>
</comment>
<evidence type="ECO:0000256" key="2">
    <source>
        <dbReference type="ARBA" id="ARBA00022598"/>
    </source>
</evidence>
<evidence type="ECO:0000256" key="4">
    <source>
        <dbReference type="ARBA" id="ARBA00022755"/>
    </source>
</evidence>
<evidence type="ECO:0000256" key="5">
    <source>
        <dbReference type="ARBA" id="ARBA00022840"/>
    </source>
</evidence>
<keyword evidence="4 6" id="KW-0658">Purine biosynthesis</keyword>
<proteinExistence type="inferred from homology"/>
<organism evidence="7 8">
    <name type="scientific">Muiribacterium halophilum</name>
    <dbReference type="NCBI Taxonomy" id="2053465"/>
    <lineage>
        <taxon>Bacteria</taxon>
        <taxon>Candidatus Muiribacteriota</taxon>
        <taxon>Candidatus Muiribacteriia</taxon>
        <taxon>Candidatus Muiribacteriales</taxon>
        <taxon>Candidatus Muiribacteriaceae</taxon>
        <taxon>Candidatus Muiribacterium</taxon>
    </lineage>
</organism>
<dbReference type="UniPathway" id="UPA00074">
    <property type="reaction ID" value="UER00128"/>
</dbReference>
<comment type="similarity">
    <text evidence="6">Belongs to the PurS family.</text>
</comment>
<keyword evidence="1 6" id="KW-0963">Cytoplasm</keyword>
<dbReference type="InterPro" id="IPR036604">
    <property type="entry name" value="PurS-like_sf"/>
</dbReference>
<dbReference type="GO" id="GO:0005524">
    <property type="term" value="F:ATP binding"/>
    <property type="evidence" value="ECO:0007669"/>
    <property type="project" value="UniProtKB-UniRule"/>
</dbReference>
<accession>A0A2N5ZFX6</accession>
<evidence type="ECO:0000313" key="7">
    <source>
        <dbReference type="EMBL" id="PLX17605.1"/>
    </source>
</evidence>
<comment type="subcellular location">
    <subcellularLocation>
        <location evidence="6">Cytoplasm</location>
    </subcellularLocation>
</comment>
<evidence type="ECO:0000256" key="1">
    <source>
        <dbReference type="ARBA" id="ARBA00022490"/>
    </source>
</evidence>
<dbReference type="GO" id="GO:0004642">
    <property type="term" value="F:phosphoribosylformylglycinamidine synthase activity"/>
    <property type="evidence" value="ECO:0007669"/>
    <property type="project" value="UniProtKB-UniRule"/>
</dbReference>
<dbReference type="EMBL" id="PKTG01000084">
    <property type="protein sequence ID" value="PLX17605.1"/>
    <property type="molecule type" value="Genomic_DNA"/>
</dbReference>
<comment type="caution">
    <text evidence="7">The sequence shown here is derived from an EMBL/GenBank/DDBJ whole genome shotgun (WGS) entry which is preliminary data.</text>
</comment>
<keyword evidence="3 6" id="KW-0547">Nucleotide-binding</keyword>
<name>A0A2N5ZFX6_MUIH1</name>
<dbReference type="Proteomes" id="UP000234857">
    <property type="component" value="Unassembled WGS sequence"/>
</dbReference>
<protein>
    <recommendedName>
        <fullName evidence="6">Phosphoribosylformylglycinamidine synthase subunit PurS</fullName>
        <shortName evidence="6">FGAM synthase</shortName>
        <ecNumber evidence="6">6.3.5.3</ecNumber>
    </recommendedName>
    <alternativeName>
        <fullName evidence="6">Formylglycinamide ribonucleotide amidotransferase subunit III</fullName>
        <shortName evidence="6">FGAR amidotransferase III</shortName>
        <shortName evidence="6">FGAR-AT III</shortName>
    </alternativeName>
    <alternativeName>
        <fullName evidence="6">Phosphoribosylformylglycinamidine synthase subunit III</fullName>
    </alternativeName>
</protein>
<dbReference type="SUPFAM" id="SSF82697">
    <property type="entry name" value="PurS-like"/>
    <property type="match status" value="1"/>
</dbReference>
<dbReference type="PANTHER" id="PTHR34696">
    <property type="entry name" value="PHOSPHORIBOSYLFORMYLGLYCINAMIDINE SYNTHASE SUBUNIT PURS"/>
    <property type="match status" value="1"/>
</dbReference>
<dbReference type="NCBIfam" id="NF004630">
    <property type="entry name" value="PRK05974.1"/>
    <property type="match status" value="1"/>
</dbReference>
<comment type="subunit">
    <text evidence="6">Part of the FGAM synthase complex composed of 1 PurL, 1 PurQ and 2 PurS subunits.</text>
</comment>
<evidence type="ECO:0000256" key="6">
    <source>
        <dbReference type="HAMAP-Rule" id="MF_01926"/>
    </source>
</evidence>
<dbReference type="GO" id="GO:0006189">
    <property type="term" value="P:'de novo' IMP biosynthetic process"/>
    <property type="evidence" value="ECO:0007669"/>
    <property type="project" value="UniProtKB-UniRule"/>
</dbReference>
<dbReference type="Pfam" id="PF02700">
    <property type="entry name" value="PurS"/>
    <property type="match status" value="1"/>
</dbReference>
<dbReference type="InterPro" id="IPR003850">
    <property type="entry name" value="PurS"/>
</dbReference>
<gene>
    <name evidence="6" type="primary">purS</name>
    <name evidence="7" type="ORF">C0601_07065</name>
</gene>
<evidence type="ECO:0000313" key="8">
    <source>
        <dbReference type="Proteomes" id="UP000234857"/>
    </source>
</evidence>
<reference evidence="7 8" key="1">
    <citation type="submission" date="2017-11" db="EMBL/GenBank/DDBJ databases">
        <title>Genome-resolved metagenomics identifies genetic mobility, metabolic interactions, and unexpected diversity in perchlorate-reducing communities.</title>
        <authorList>
            <person name="Barnum T.P."/>
            <person name="Figueroa I.A."/>
            <person name="Carlstrom C.I."/>
            <person name="Lucas L.N."/>
            <person name="Engelbrektson A.L."/>
            <person name="Coates J.D."/>
        </authorList>
    </citation>
    <scope>NUCLEOTIDE SEQUENCE [LARGE SCALE GENOMIC DNA]</scope>
    <source>
        <strain evidence="7">BM706</strain>
    </source>
</reference>
<keyword evidence="5 6" id="KW-0067">ATP-binding</keyword>
<dbReference type="AlphaFoldDB" id="A0A2N5ZFX6"/>
<dbReference type="Gene3D" id="3.30.1280.10">
    <property type="entry name" value="Phosphoribosylformylglycinamidine synthase subunit PurS"/>
    <property type="match status" value="1"/>
</dbReference>